<feature type="transmembrane region" description="Helical" evidence="6">
    <location>
        <begin position="519"/>
        <end position="540"/>
    </location>
</feature>
<keyword evidence="9" id="KW-1185">Reference proteome</keyword>
<keyword evidence="4 6" id="KW-0472">Membrane</keyword>
<dbReference type="Pfam" id="PF02163">
    <property type="entry name" value="Peptidase_M50"/>
    <property type="match status" value="1"/>
</dbReference>
<dbReference type="PANTHER" id="PTHR13325">
    <property type="entry name" value="PROTEASE M50 MEMBRANE-BOUND TRANSCRIPTION FACTOR SITE 2 PROTEASE"/>
    <property type="match status" value="1"/>
</dbReference>
<name>A0ABP0XT48_9ROSI</name>
<accession>A0ABP0XT48</accession>
<evidence type="ECO:0000256" key="6">
    <source>
        <dbReference type="SAM" id="Phobius"/>
    </source>
</evidence>
<sequence>MSGRWRRSKRPMAQADAHAHIPPLLPLTTSRKGLSNAISCWYCDCKITSFNELIFQFGRRHARVLRTWFSIGIGFSLAALAVVVTVLFRELATAMHIFGNSNVIHGLPISYSSLFGLPPLISSCSFSPADAGCIIVSTLISVAFHEFGHAAAAASEGVKLEYVAVFIALLFPGALVAFNHDALQDSSCFSALRIYCAGIWHNTVLSAASGLILFFLPLILFPLYIHGQSPMVLEVPYTSPLSSYLSHGHVILSLDDMNIHSVDDWINLSTQISELTFQNETPSRLSENNRMADGRRGYCVPNFVLKKSNKVQFTHDQSACFGDLTSFTSIPCVSSTALIDGYTEDNSSNRKEGIYCLNVSDVIKLSKCTRWDKAVISDSTSFCMCSQDETCLGPVQMPGLVWVEITYLNPHSSDCSYSREYPLPSSNCSGTFIFVGDVVSMAHSIQLTMYRPRLDFCFAAYLPDVLERILLCLFHTSLALALLNSLPVYYLDGESILETIIFQLTSMSPWIKEKVLRSFLMGGTLISIFLLLRIFFHLFVS</sequence>
<evidence type="ECO:0000313" key="8">
    <source>
        <dbReference type="EMBL" id="CAK9310690.1"/>
    </source>
</evidence>
<dbReference type="PRINTS" id="PR01000">
    <property type="entry name" value="SREBPS2PTASE"/>
</dbReference>
<gene>
    <name evidence="8" type="ORF">CITCOLO1_LOCUS2325</name>
</gene>
<feature type="transmembrane region" description="Helical" evidence="6">
    <location>
        <begin position="68"/>
        <end position="88"/>
    </location>
</feature>
<evidence type="ECO:0000256" key="5">
    <source>
        <dbReference type="ARBA" id="ARBA00032658"/>
    </source>
</evidence>
<evidence type="ECO:0000259" key="7">
    <source>
        <dbReference type="Pfam" id="PF02163"/>
    </source>
</evidence>
<evidence type="ECO:0000256" key="4">
    <source>
        <dbReference type="ARBA" id="ARBA00023136"/>
    </source>
</evidence>
<dbReference type="InterPro" id="IPR008915">
    <property type="entry name" value="Peptidase_M50"/>
</dbReference>
<feature type="domain" description="Peptidase M50" evidence="7">
    <location>
        <begin position="135"/>
        <end position="508"/>
    </location>
</feature>
<dbReference type="InterPro" id="IPR001193">
    <property type="entry name" value="MBTPS2"/>
</dbReference>
<reference evidence="8 9" key="1">
    <citation type="submission" date="2024-03" db="EMBL/GenBank/DDBJ databases">
        <authorList>
            <person name="Gkanogiannis A."/>
            <person name="Becerra Lopez-Lavalle L."/>
        </authorList>
    </citation>
    <scope>NUCLEOTIDE SEQUENCE [LARGE SCALE GENOMIC DNA]</scope>
</reference>
<comment type="subcellular location">
    <subcellularLocation>
        <location evidence="1">Endomembrane system</location>
        <topology evidence="1">Multi-pass membrane protein</topology>
    </subcellularLocation>
</comment>
<evidence type="ECO:0000256" key="1">
    <source>
        <dbReference type="ARBA" id="ARBA00004127"/>
    </source>
</evidence>
<feature type="transmembrane region" description="Helical" evidence="6">
    <location>
        <begin position="129"/>
        <end position="148"/>
    </location>
</feature>
<keyword evidence="3 6" id="KW-1133">Transmembrane helix</keyword>
<dbReference type="EMBL" id="OZ021744">
    <property type="protein sequence ID" value="CAK9310690.1"/>
    <property type="molecule type" value="Genomic_DNA"/>
</dbReference>
<protein>
    <recommendedName>
        <fullName evidence="5">Endopeptidase S2P</fullName>
    </recommendedName>
</protein>
<feature type="transmembrane region" description="Helical" evidence="6">
    <location>
        <begin position="160"/>
        <end position="179"/>
    </location>
</feature>
<evidence type="ECO:0000256" key="3">
    <source>
        <dbReference type="ARBA" id="ARBA00022989"/>
    </source>
</evidence>
<evidence type="ECO:0000256" key="2">
    <source>
        <dbReference type="ARBA" id="ARBA00022692"/>
    </source>
</evidence>
<dbReference type="PANTHER" id="PTHR13325:SF3">
    <property type="entry name" value="MEMBRANE-BOUND TRANSCRIPTION FACTOR SITE-2 PROTEASE"/>
    <property type="match status" value="1"/>
</dbReference>
<dbReference type="Proteomes" id="UP001642487">
    <property type="component" value="Chromosome 10"/>
</dbReference>
<feature type="transmembrane region" description="Helical" evidence="6">
    <location>
        <begin position="199"/>
        <end position="221"/>
    </location>
</feature>
<evidence type="ECO:0000313" key="9">
    <source>
        <dbReference type="Proteomes" id="UP001642487"/>
    </source>
</evidence>
<organism evidence="8 9">
    <name type="scientific">Citrullus colocynthis</name>
    <name type="common">colocynth</name>
    <dbReference type="NCBI Taxonomy" id="252529"/>
    <lineage>
        <taxon>Eukaryota</taxon>
        <taxon>Viridiplantae</taxon>
        <taxon>Streptophyta</taxon>
        <taxon>Embryophyta</taxon>
        <taxon>Tracheophyta</taxon>
        <taxon>Spermatophyta</taxon>
        <taxon>Magnoliopsida</taxon>
        <taxon>eudicotyledons</taxon>
        <taxon>Gunneridae</taxon>
        <taxon>Pentapetalae</taxon>
        <taxon>rosids</taxon>
        <taxon>fabids</taxon>
        <taxon>Cucurbitales</taxon>
        <taxon>Cucurbitaceae</taxon>
        <taxon>Benincaseae</taxon>
        <taxon>Citrullus</taxon>
    </lineage>
</organism>
<keyword evidence="2 6" id="KW-0812">Transmembrane</keyword>
<proteinExistence type="predicted"/>